<dbReference type="InterPro" id="IPR012291">
    <property type="entry name" value="CBM2_carb-bd_dom_sf"/>
</dbReference>
<dbReference type="SMART" id="SM00637">
    <property type="entry name" value="CBD_II"/>
    <property type="match status" value="1"/>
</dbReference>
<feature type="region of interest" description="Disordered" evidence="5">
    <location>
        <begin position="298"/>
        <end position="336"/>
    </location>
</feature>
<evidence type="ECO:0000256" key="3">
    <source>
        <dbReference type="ARBA" id="ARBA00022801"/>
    </source>
</evidence>
<dbReference type="Pfam" id="PF12740">
    <property type="entry name" value="PETase"/>
    <property type="match status" value="1"/>
</dbReference>
<evidence type="ECO:0000313" key="8">
    <source>
        <dbReference type="EMBL" id="CAG7612662.1"/>
    </source>
</evidence>
<dbReference type="GO" id="GO:0000272">
    <property type="term" value="P:polysaccharide catabolic process"/>
    <property type="evidence" value="ECO:0007669"/>
    <property type="project" value="UniProtKB-KW"/>
</dbReference>
<dbReference type="AlphaFoldDB" id="A0A9W4GY41"/>
<gene>
    <name evidence="8" type="ORF">SBRY_100050</name>
</gene>
<dbReference type="Gene3D" id="3.40.50.1820">
    <property type="entry name" value="alpha/beta hydrolase"/>
    <property type="match status" value="1"/>
</dbReference>
<keyword evidence="4" id="KW-0624">Polysaccharide degradation</keyword>
<feature type="chain" id="PRO_5040978166" evidence="6">
    <location>
        <begin position="36"/>
        <end position="432"/>
    </location>
</feature>
<sequence>MYQGLRARSTRTIVAAVVAVAGLLAAMLAFQPAAAADNPYQRGPDPTTASVAASHGPFATSQTSVAPGNGFNGGTIYYPTDTSAGTWGAVAIVPGYTALFSNEEAWMGPWLSSFGFVVIGIETNSRNDFDAARGTQLLAALDYLTQRSPVKDRVDTSRLSVIGHSMGGGGVVYASEHRPSLKAAVALAPFSPSQDMSTDQVPTMVMAGQNDTVVTPSYLDGLYATMPAATQSDFVQIAGADHVWYTHPQTTEMRLLIPWLKIFVDDDTRYSQFLCPSLADPSGVSIYHSKCPYVPPGASTSGGTTDGGTTVGGTTDGGTTVGGTDSGGTTSGGTGDGCSATYTTVNSWSGGFQGEVKVTAGAQPVSGWTVRWTLGSGQGISQVWNGTATTSGSDVSVRNVSYNGSLQPSASTTFGFLGTGTPADVSLSCTSP</sequence>
<dbReference type="GO" id="GO:0030247">
    <property type="term" value="F:polysaccharide binding"/>
    <property type="evidence" value="ECO:0007669"/>
    <property type="project" value="UniProtKB-UniRule"/>
</dbReference>
<evidence type="ECO:0000256" key="6">
    <source>
        <dbReference type="SAM" id="SignalP"/>
    </source>
</evidence>
<dbReference type="SUPFAM" id="SSF49384">
    <property type="entry name" value="Carbohydrate-binding domain"/>
    <property type="match status" value="1"/>
</dbReference>
<dbReference type="InterPro" id="IPR001919">
    <property type="entry name" value="CBD2"/>
</dbReference>
<keyword evidence="2 6" id="KW-0732">Signal</keyword>
<dbReference type="GO" id="GO:0004553">
    <property type="term" value="F:hydrolase activity, hydrolyzing O-glycosyl compounds"/>
    <property type="evidence" value="ECO:0007669"/>
    <property type="project" value="InterPro"/>
</dbReference>
<evidence type="ECO:0000256" key="2">
    <source>
        <dbReference type="ARBA" id="ARBA00022729"/>
    </source>
</evidence>
<comment type="caution">
    <text evidence="8">The sequence shown here is derived from an EMBL/GenBank/DDBJ whole genome shotgun (WGS) entry which is preliminary data.</text>
</comment>
<reference evidence="8" key="1">
    <citation type="submission" date="2021-06" db="EMBL/GenBank/DDBJ databases">
        <authorList>
            <person name="Arsene-Ploetze F."/>
        </authorList>
    </citation>
    <scope>NUCLEOTIDE SEQUENCE</scope>
    <source>
        <strain evidence="8">SBRY1</strain>
    </source>
</reference>
<evidence type="ECO:0000259" key="7">
    <source>
        <dbReference type="PROSITE" id="PS51173"/>
    </source>
</evidence>
<protein>
    <submittedName>
        <fullName evidence="8">Alpha/beta hydrolase family protein</fullName>
    </submittedName>
</protein>
<dbReference type="PANTHER" id="PTHR22946">
    <property type="entry name" value="DIENELACTONE HYDROLASE DOMAIN-CONTAINING PROTEIN-RELATED"/>
    <property type="match status" value="1"/>
</dbReference>
<accession>A0A9W4GY41</accession>
<dbReference type="InterPro" id="IPR041127">
    <property type="entry name" value="PET_hydrolase/cutinase-like"/>
</dbReference>
<dbReference type="SUPFAM" id="SSF53474">
    <property type="entry name" value="alpha/beta-Hydrolases"/>
    <property type="match status" value="1"/>
</dbReference>
<dbReference type="InterPro" id="IPR029058">
    <property type="entry name" value="AB_hydrolase_fold"/>
</dbReference>
<feature type="domain" description="CBM2" evidence="7">
    <location>
        <begin position="331"/>
        <end position="432"/>
    </location>
</feature>
<evidence type="ECO:0000256" key="1">
    <source>
        <dbReference type="ARBA" id="ARBA00008645"/>
    </source>
</evidence>
<keyword evidence="3 8" id="KW-0378">Hydrolase</keyword>
<dbReference type="EMBL" id="CAJVAX010000002">
    <property type="protein sequence ID" value="CAG7612662.1"/>
    <property type="molecule type" value="Genomic_DNA"/>
</dbReference>
<evidence type="ECO:0000313" key="9">
    <source>
        <dbReference type="Proteomes" id="UP001153328"/>
    </source>
</evidence>
<proteinExistence type="inferred from homology"/>
<feature type="signal peptide" evidence="6">
    <location>
        <begin position="1"/>
        <end position="35"/>
    </location>
</feature>
<organism evidence="8 9">
    <name type="scientific">Actinacidiphila bryophytorum</name>
    <dbReference type="NCBI Taxonomy" id="1436133"/>
    <lineage>
        <taxon>Bacteria</taxon>
        <taxon>Bacillati</taxon>
        <taxon>Actinomycetota</taxon>
        <taxon>Actinomycetes</taxon>
        <taxon>Kitasatosporales</taxon>
        <taxon>Streptomycetaceae</taxon>
        <taxon>Actinacidiphila</taxon>
    </lineage>
</organism>
<dbReference type="Pfam" id="PF00553">
    <property type="entry name" value="CBM_2"/>
    <property type="match status" value="1"/>
</dbReference>
<dbReference type="Gene3D" id="2.60.40.290">
    <property type="match status" value="1"/>
</dbReference>
<dbReference type="PROSITE" id="PS51173">
    <property type="entry name" value="CBM2"/>
    <property type="match status" value="1"/>
</dbReference>
<dbReference type="PANTHER" id="PTHR22946:SF9">
    <property type="entry name" value="POLYKETIDE TRANSFERASE AF380"/>
    <property type="match status" value="1"/>
</dbReference>
<dbReference type="Proteomes" id="UP001153328">
    <property type="component" value="Unassembled WGS sequence"/>
</dbReference>
<name>A0A9W4GY41_9ACTN</name>
<keyword evidence="9" id="KW-1185">Reference proteome</keyword>
<dbReference type="GO" id="GO:0052689">
    <property type="term" value="F:carboxylic ester hydrolase activity"/>
    <property type="evidence" value="ECO:0007669"/>
    <property type="project" value="UniProtKB-ARBA"/>
</dbReference>
<feature type="compositionally biased region" description="Gly residues" evidence="5">
    <location>
        <begin position="304"/>
        <end position="336"/>
    </location>
</feature>
<keyword evidence="4" id="KW-0119">Carbohydrate metabolism</keyword>
<comment type="similarity">
    <text evidence="1">Belongs to the AB hydrolase superfamily.</text>
</comment>
<evidence type="ECO:0000256" key="4">
    <source>
        <dbReference type="ARBA" id="ARBA00023326"/>
    </source>
</evidence>
<evidence type="ECO:0000256" key="5">
    <source>
        <dbReference type="SAM" id="MobiDB-lite"/>
    </source>
</evidence>
<dbReference type="InterPro" id="IPR050261">
    <property type="entry name" value="FrsA_esterase"/>
</dbReference>
<dbReference type="InterPro" id="IPR008965">
    <property type="entry name" value="CBM2/CBM3_carb-bd_dom_sf"/>
</dbReference>